<evidence type="ECO:0000313" key="2">
    <source>
        <dbReference type="Proteomes" id="UP000187074"/>
    </source>
</evidence>
<dbReference type="OrthoDB" id="2835040at2"/>
<dbReference type="SUPFAM" id="SSF52540">
    <property type="entry name" value="P-loop containing nucleoside triphosphate hydrolases"/>
    <property type="match status" value="1"/>
</dbReference>
<dbReference type="InterPro" id="IPR027417">
    <property type="entry name" value="P-loop_NTPase"/>
</dbReference>
<dbReference type="STRING" id="1401.BK123_07995"/>
<reference evidence="1 2" key="1">
    <citation type="submission" date="2016-11" db="EMBL/GenBank/DDBJ databases">
        <title>Paenibacillus species isolates.</title>
        <authorList>
            <person name="Beno S.M."/>
        </authorList>
    </citation>
    <scope>NUCLEOTIDE SEQUENCE [LARGE SCALE GENOMIC DNA]</scope>
    <source>
        <strain evidence="1 2">FSL F4-0100</strain>
    </source>
</reference>
<dbReference type="Proteomes" id="UP000187074">
    <property type="component" value="Unassembled WGS sequence"/>
</dbReference>
<dbReference type="AlphaFoldDB" id="A0A1R1B631"/>
<accession>A0A1R1B631</accession>
<proteinExistence type="predicted"/>
<name>A0A1R1B631_PAELA</name>
<dbReference type="RefSeq" id="WP_076321843.1">
    <property type="nucleotide sequence ID" value="NZ_MRTF01000002.1"/>
</dbReference>
<gene>
    <name evidence="1" type="ORF">BK123_07995</name>
</gene>
<evidence type="ECO:0000313" key="1">
    <source>
        <dbReference type="EMBL" id="OME95024.1"/>
    </source>
</evidence>
<organism evidence="1 2">
    <name type="scientific">Paenibacillus lautus</name>
    <name type="common">Bacillus lautus</name>
    <dbReference type="NCBI Taxonomy" id="1401"/>
    <lineage>
        <taxon>Bacteria</taxon>
        <taxon>Bacillati</taxon>
        <taxon>Bacillota</taxon>
        <taxon>Bacilli</taxon>
        <taxon>Bacillales</taxon>
        <taxon>Paenibacillaceae</taxon>
        <taxon>Paenibacillus</taxon>
    </lineage>
</organism>
<comment type="caution">
    <text evidence="1">The sequence shown here is derived from an EMBL/GenBank/DDBJ whole genome shotgun (WGS) entry which is preliminary data.</text>
</comment>
<sequence>MMNEKKDYSHVYWIGGSPCSGKSTIAEMITKDYGYTYYQCDLFNEKHVNASNPSEFPTMIRLKDMTWNALWSRPVEQQVHEELEFYREEFRMIVDDVSAMPDTSPIIVEGAALLPEKVAELVSSPHQAIWVVPVPDFQKEHYAKREWIHDILNQCDDPDTAFQNWMGRDIGFAAFVAQDAMDRGFKVIFVDGSRSIQENYEEVKRHFNL</sequence>
<protein>
    <submittedName>
        <fullName evidence="1">Uncharacterized protein</fullName>
    </submittedName>
</protein>
<dbReference type="EMBL" id="MRTF01000002">
    <property type="protein sequence ID" value="OME95024.1"/>
    <property type="molecule type" value="Genomic_DNA"/>
</dbReference>
<dbReference type="Gene3D" id="3.40.50.300">
    <property type="entry name" value="P-loop containing nucleotide triphosphate hydrolases"/>
    <property type="match status" value="1"/>
</dbReference>